<dbReference type="InterPro" id="IPR004254">
    <property type="entry name" value="AdipoR/HlyIII-related"/>
</dbReference>
<dbReference type="EMBL" id="JARTCD010000087">
    <property type="protein sequence ID" value="KAJ8653013.1"/>
    <property type="molecule type" value="Genomic_DNA"/>
</dbReference>
<feature type="transmembrane region" description="Helical" evidence="7">
    <location>
        <begin position="232"/>
        <end position="252"/>
    </location>
</feature>
<dbReference type="Proteomes" id="UP001234581">
    <property type="component" value="Unassembled WGS sequence"/>
</dbReference>
<proteinExistence type="inferred from homology"/>
<dbReference type="Pfam" id="PF03006">
    <property type="entry name" value="HlyIII"/>
    <property type="match status" value="1"/>
</dbReference>
<keyword evidence="5 7" id="KW-0472">Membrane</keyword>
<keyword evidence="3 7" id="KW-0812">Transmembrane</keyword>
<feature type="binding site" evidence="6">
    <location>
        <position position="275"/>
    </location>
    <ligand>
        <name>Zn(2+)</name>
        <dbReference type="ChEBI" id="CHEBI:29105"/>
    </ligand>
</feature>
<name>A0AAD7UT26_9FUNG</name>
<dbReference type="GO" id="GO:0006882">
    <property type="term" value="P:intracellular zinc ion homeostasis"/>
    <property type="evidence" value="ECO:0007669"/>
    <property type="project" value="TreeGrafter"/>
</dbReference>
<keyword evidence="6" id="KW-0862">Zinc</keyword>
<feature type="transmembrane region" description="Helical" evidence="7">
    <location>
        <begin position="140"/>
        <end position="158"/>
    </location>
</feature>
<protein>
    <submittedName>
        <fullName evidence="8">Uncharacterized protein</fullName>
    </submittedName>
</protein>
<keyword evidence="9" id="KW-1185">Reference proteome</keyword>
<evidence type="ECO:0000256" key="1">
    <source>
        <dbReference type="ARBA" id="ARBA00004141"/>
    </source>
</evidence>
<organism evidence="8 9">
    <name type="scientific">Lichtheimia ornata</name>
    <dbReference type="NCBI Taxonomy" id="688661"/>
    <lineage>
        <taxon>Eukaryota</taxon>
        <taxon>Fungi</taxon>
        <taxon>Fungi incertae sedis</taxon>
        <taxon>Mucoromycota</taxon>
        <taxon>Mucoromycotina</taxon>
        <taxon>Mucoromycetes</taxon>
        <taxon>Mucorales</taxon>
        <taxon>Lichtheimiaceae</taxon>
        <taxon>Lichtheimia</taxon>
    </lineage>
</organism>
<dbReference type="PANTHER" id="PTHR20855:SF52">
    <property type="entry name" value="ADIPONECTIN RECEPTOR PROTEIN"/>
    <property type="match status" value="1"/>
</dbReference>
<evidence type="ECO:0000256" key="4">
    <source>
        <dbReference type="ARBA" id="ARBA00022989"/>
    </source>
</evidence>
<comment type="caution">
    <text evidence="8">The sequence shown here is derived from an EMBL/GenBank/DDBJ whole genome shotgun (WGS) entry which is preliminary data.</text>
</comment>
<comment type="subcellular location">
    <subcellularLocation>
        <location evidence="1">Membrane</location>
        <topology evidence="1">Multi-pass membrane protein</topology>
    </subcellularLocation>
</comment>
<keyword evidence="4 7" id="KW-1133">Transmembrane helix</keyword>
<feature type="transmembrane region" description="Helical" evidence="7">
    <location>
        <begin position="104"/>
        <end position="128"/>
    </location>
</feature>
<reference evidence="8 9" key="1">
    <citation type="submission" date="2023-03" db="EMBL/GenBank/DDBJ databases">
        <title>Genome sequence of Lichtheimia ornata CBS 291.66.</title>
        <authorList>
            <person name="Mohabir J.T."/>
            <person name="Shea T.P."/>
            <person name="Kurbessoian T."/>
            <person name="Berby B."/>
            <person name="Fontaine J."/>
            <person name="Livny J."/>
            <person name="Gnirke A."/>
            <person name="Stajich J.E."/>
            <person name="Cuomo C.A."/>
        </authorList>
    </citation>
    <scope>NUCLEOTIDE SEQUENCE [LARGE SCALE GENOMIC DNA]</scope>
    <source>
        <strain evidence="8">CBS 291.66</strain>
    </source>
</reference>
<feature type="binding site" evidence="6">
    <location>
        <position position="125"/>
    </location>
    <ligand>
        <name>Zn(2+)</name>
        <dbReference type="ChEBI" id="CHEBI:29105"/>
    </ligand>
</feature>
<keyword evidence="6" id="KW-0479">Metal-binding</keyword>
<evidence type="ECO:0000256" key="7">
    <source>
        <dbReference type="SAM" id="Phobius"/>
    </source>
</evidence>
<sequence>MTQSNNEIDERTALLEQQHNFSHYNTTLTWSELPKWMQDNIFITSGYRSPNNSYRRCFQSLFYLHNESVNIWSHLLGLVLFIVLSLHFFLYPHSFADSLTTFDYVYFCSFMAGAMLCLGFSSGYHCFCSHSELVAAQWNRCDYTGIVTLIVGSFYPVLYYGFHCHPTPQVVYLAVITALGVLTAAVVLLRHFRTPAYRWMRTGLFLALGLFGIVPTLHGICLYGIGTSLDTISLGYLVVMAVSYVSGALIYACRIPERWFPGKFDIWFASHQIFHMLVLVAVISHYLGVMQAMTYWHTNGSKSACIQLFTS</sequence>
<dbReference type="RefSeq" id="XP_058337927.1">
    <property type="nucleotide sequence ID" value="XM_058491282.1"/>
</dbReference>
<evidence type="ECO:0000313" key="9">
    <source>
        <dbReference type="Proteomes" id="UP001234581"/>
    </source>
</evidence>
<feature type="binding site" evidence="6">
    <location>
        <position position="271"/>
    </location>
    <ligand>
        <name>Zn(2+)</name>
        <dbReference type="ChEBI" id="CHEBI:29105"/>
    </ligand>
</feature>
<dbReference type="PANTHER" id="PTHR20855">
    <property type="entry name" value="ADIPOR/PROGESTIN RECEPTOR-RELATED"/>
    <property type="match status" value="1"/>
</dbReference>
<comment type="similarity">
    <text evidence="2">Belongs to the ADIPOR family.</text>
</comment>
<feature type="transmembrane region" description="Helical" evidence="7">
    <location>
        <begin position="273"/>
        <end position="293"/>
    </location>
</feature>
<accession>A0AAD7UT26</accession>
<feature type="transmembrane region" description="Helical" evidence="7">
    <location>
        <begin position="170"/>
        <end position="192"/>
    </location>
</feature>
<dbReference type="GO" id="GO:0038023">
    <property type="term" value="F:signaling receptor activity"/>
    <property type="evidence" value="ECO:0007669"/>
    <property type="project" value="TreeGrafter"/>
</dbReference>
<dbReference type="GeneID" id="83218714"/>
<evidence type="ECO:0000256" key="2">
    <source>
        <dbReference type="ARBA" id="ARBA00007018"/>
    </source>
</evidence>
<evidence type="ECO:0000256" key="3">
    <source>
        <dbReference type="ARBA" id="ARBA00022692"/>
    </source>
</evidence>
<dbReference type="AlphaFoldDB" id="A0AAD7UT26"/>
<dbReference type="GO" id="GO:0016020">
    <property type="term" value="C:membrane"/>
    <property type="evidence" value="ECO:0007669"/>
    <property type="project" value="UniProtKB-SubCell"/>
</dbReference>
<feature type="transmembrane region" description="Helical" evidence="7">
    <location>
        <begin position="204"/>
        <end position="226"/>
    </location>
</feature>
<dbReference type="GO" id="GO:0046872">
    <property type="term" value="F:metal ion binding"/>
    <property type="evidence" value="ECO:0007669"/>
    <property type="project" value="UniProtKB-KW"/>
</dbReference>
<gene>
    <name evidence="8" type="ORF">O0I10_011313</name>
</gene>
<evidence type="ECO:0000313" key="8">
    <source>
        <dbReference type="EMBL" id="KAJ8653013.1"/>
    </source>
</evidence>
<evidence type="ECO:0000256" key="6">
    <source>
        <dbReference type="PIRSR" id="PIRSR604254-1"/>
    </source>
</evidence>
<feature type="transmembrane region" description="Helical" evidence="7">
    <location>
        <begin position="71"/>
        <end position="92"/>
    </location>
</feature>
<evidence type="ECO:0000256" key="5">
    <source>
        <dbReference type="ARBA" id="ARBA00023136"/>
    </source>
</evidence>